<keyword evidence="3" id="KW-1185">Reference proteome</keyword>
<feature type="transmembrane region" description="Helical" evidence="1">
    <location>
        <begin position="98"/>
        <end position="127"/>
    </location>
</feature>
<accession>A0A226EAZ8</accession>
<sequence>MPTSSADYTLVHPRMWDMLDFAIRKFRILYAIPYSLNLKQKKIELLSGRTAKVLRIRTQLCFCGLLLFTFMCWGILAWGSTGRTTFNRKNIEYQHILILMFMSVIPAAVLGASYLMAFTPCVAAVILKQIAKFEIALTGFMDCPQHGKNRNASKTSFLNILKIVFYIIAPLPLIILPIMVALDLDPLSFIITTHNRLPKIINLLILLSRTVVAVNLSLEVLKSAAAFLGGGLLVVYSTSQAVTEIKRNVTLKVELDKVRTSHAFDKIPIFVYIVAPIAAFVALLFLVIFLPSAGEVFQQSTKFICTVQHRFFGKYEKRVARSLTSIGIRCGQFGMISTTWVLDVAAFIPDQIASLLLTF</sequence>
<keyword evidence="1" id="KW-1133">Transmembrane helix</keyword>
<keyword evidence="1" id="KW-0472">Membrane</keyword>
<feature type="transmembrane region" description="Helical" evidence="1">
    <location>
        <begin position="157"/>
        <end position="180"/>
    </location>
</feature>
<gene>
    <name evidence="2" type="ORF">Fcan01_11454</name>
</gene>
<evidence type="ECO:0000313" key="3">
    <source>
        <dbReference type="Proteomes" id="UP000198287"/>
    </source>
</evidence>
<feature type="transmembrane region" description="Helical" evidence="1">
    <location>
        <begin position="225"/>
        <end position="242"/>
    </location>
</feature>
<proteinExistence type="predicted"/>
<reference evidence="2 3" key="1">
    <citation type="submission" date="2015-12" db="EMBL/GenBank/DDBJ databases">
        <title>The genome of Folsomia candida.</title>
        <authorList>
            <person name="Faddeeva A."/>
            <person name="Derks M.F."/>
            <person name="Anvar Y."/>
            <person name="Smit S."/>
            <person name="Van Straalen N."/>
            <person name="Roelofs D."/>
        </authorList>
    </citation>
    <scope>NUCLEOTIDE SEQUENCE [LARGE SCALE GENOMIC DNA]</scope>
    <source>
        <strain evidence="2 3">VU population</strain>
        <tissue evidence="2">Whole body</tissue>
    </source>
</reference>
<keyword evidence="1" id="KW-0812">Transmembrane</keyword>
<feature type="transmembrane region" description="Helical" evidence="1">
    <location>
        <begin position="59"/>
        <end position="78"/>
    </location>
</feature>
<feature type="transmembrane region" description="Helical" evidence="1">
    <location>
        <begin position="269"/>
        <end position="290"/>
    </location>
</feature>
<dbReference type="AlphaFoldDB" id="A0A226EAZ8"/>
<dbReference type="EMBL" id="LNIX01000005">
    <property type="protein sequence ID" value="OXA54324.1"/>
    <property type="molecule type" value="Genomic_DNA"/>
</dbReference>
<dbReference type="Proteomes" id="UP000198287">
    <property type="component" value="Unassembled WGS sequence"/>
</dbReference>
<name>A0A226EAZ8_FOLCA</name>
<organism evidence="2 3">
    <name type="scientific">Folsomia candida</name>
    <name type="common">Springtail</name>
    <dbReference type="NCBI Taxonomy" id="158441"/>
    <lineage>
        <taxon>Eukaryota</taxon>
        <taxon>Metazoa</taxon>
        <taxon>Ecdysozoa</taxon>
        <taxon>Arthropoda</taxon>
        <taxon>Hexapoda</taxon>
        <taxon>Collembola</taxon>
        <taxon>Entomobryomorpha</taxon>
        <taxon>Isotomoidea</taxon>
        <taxon>Isotomidae</taxon>
        <taxon>Proisotominae</taxon>
        <taxon>Folsomia</taxon>
    </lineage>
</organism>
<comment type="caution">
    <text evidence="2">The sequence shown here is derived from an EMBL/GenBank/DDBJ whole genome shotgun (WGS) entry which is preliminary data.</text>
</comment>
<evidence type="ECO:0000256" key="1">
    <source>
        <dbReference type="SAM" id="Phobius"/>
    </source>
</evidence>
<protein>
    <submittedName>
        <fullName evidence="2">Uncharacterized protein</fullName>
    </submittedName>
</protein>
<evidence type="ECO:0000313" key="2">
    <source>
        <dbReference type="EMBL" id="OXA54324.1"/>
    </source>
</evidence>